<dbReference type="STRING" id="74557.A0A1V9Y716"/>
<dbReference type="InterPro" id="IPR015943">
    <property type="entry name" value="WD40/YVTN_repeat-like_dom_sf"/>
</dbReference>
<keyword evidence="2" id="KW-1185">Reference proteome</keyword>
<dbReference type="InterPro" id="IPR053290">
    <property type="entry name" value="TSET_complex_member"/>
</dbReference>
<dbReference type="EMBL" id="JNBS01004974">
    <property type="protein sequence ID" value="OQR81496.1"/>
    <property type="molecule type" value="Genomic_DNA"/>
</dbReference>
<evidence type="ECO:0000313" key="1">
    <source>
        <dbReference type="EMBL" id="OQR81496.1"/>
    </source>
</evidence>
<dbReference type="PANTHER" id="PTHR45521">
    <property type="entry name" value="TSET COMPLEX MEMBER TSTF"/>
    <property type="match status" value="1"/>
</dbReference>
<dbReference type="PANTHER" id="PTHR45521:SF2">
    <property type="entry name" value="TRANSDUCIN_WD40 REPEAT-LIKE SUPERFAMILY PROTEIN"/>
    <property type="match status" value="1"/>
</dbReference>
<dbReference type="AlphaFoldDB" id="A0A1V9Y716"/>
<dbReference type="SUPFAM" id="SSF50978">
    <property type="entry name" value="WD40 repeat-like"/>
    <property type="match status" value="1"/>
</dbReference>
<dbReference type="Gene3D" id="2.130.10.10">
    <property type="entry name" value="YVTN repeat-like/Quinoprotein amine dehydrogenase"/>
    <property type="match status" value="1"/>
</dbReference>
<proteinExistence type="predicted"/>
<dbReference type="Proteomes" id="UP000243217">
    <property type="component" value="Unassembled WGS sequence"/>
</dbReference>
<comment type="caution">
    <text evidence="1">The sequence shown here is derived from an EMBL/GenBank/DDBJ whole genome shotgun (WGS) entry which is preliminary data.</text>
</comment>
<accession>A0A1V9Y716</accession>
<evidence type="ECO:0000313" key="2">
    <source>
        <dbReference type="Proteomes" id="UP000243217"/>
    </source>
</evidence>
<protein>
    <submittedName>
        <fullName evidence="1">Uncharacterized protein</fullName>
    </submittedName>
</protein>
<reference evidence="1 2" key="1">
    <citation type="journal article" date="2014" name="Genome Biol. Evol.">
        <title>The secreted proteins of Achlya hypogyna and Thraustotheca clavata identify the ancestral oomycete secretome and reveal gene acquisitions by horizontal gene transfer.</title>
        <authorList>
            <person name="Misner I."/>
            <person name="Blouin N."/>
            <person name="Leonard G."/>
            <person name="Richards T.A."/>
            <person name="Lane C.E."/>
        </authorList>
    </citation>
    <scope>NUCLEOTIDE SEQUENCE [LARGE SCALE GENOMIC DNA]</scope>
    <source>
        <strain evidence="1 2">ATCC 34112</strain>
    </source>
</reference>
<dbReference type="OrthoDB" id="71006at2759"/>
<organism evidence="1 2">
    <name type="scientific">Thraustotheca clavata</name>
    <dbReference type="NCBI Taxonomy" id="74557"/>
    <lineage>
        <taxon>Eukaryota</taxon>
        <taxon>Sar</taxon>
        <taxon>Stramenopiles</taxon>
        <taxon>Oomycota</taxon>
        <taxon>Saprolegniomycetes</taxon>
        <taxon>Saprolegniales</taxon>
        <taxon>Achlyaceae</taxon>
        <taxon>Thraustotheca</taxon>
    </lineage>
</organism>
<sequence length="954" mass="105398">MDVADMPQSPGALALSKTFSPKLGGNKTKATSILMFFDRDAIAYASGVAHGIDCYEEYLVIFTLHHLIICDINGKTTTRLITPEDLQRSTPSSIEMLPSGFMAIGCSDGKVRVWSMRLSKVCHTIDTGVPRELGHLVLIPSTKDTTQSSSNVLFHSYNFHCFLATINVEGKAIIWSLHHLDSEFQQSRATEFDTKQIVGFLEVKLLREDGAIAAITKDGHVLFWDISFLLSSRTKPKDQRVVFNGGFFALPTTTKPTYGALIVGSSKNNYVYISCFQTHQLILSDMHSKGKATTPDQDICLQRNDVIKDVRNLNGKVPKKVKVYAIAQCPRDTTFIGCATNHGLLMLKLHVFKPNVAVMIPKLPAIVLSTNTNLRMLPLAEKGKKELYTLKYTSKDSIPLLQKHPTEDMLLVSSASGTNFELVKIAQEANSGSMQYQTITYGPAQGAAWHTNMTRYALLTMNEIPQRRTTRSVSAAVPTESPRRKLGFFGKTEEIPVATGPQLSYFFKNDVKAVEGIMTSASLYDVVNGVSNIIIDKLTFPNPIIHLFSGPLLGVVYCVLPEDKPIVAPLSPSSSTPRAKTIDSSSTMGTEDTASVKIYVEFYNWSQPQYSTSDEANSLRKVGPTFASPLLLEWEKSNTFCAMIYPKKFIILRAQNNGAVLQTLHKVATPRPIISALWVHQTLFTATEDDIKCYFFCGTRVFSFVLASLGSFNESSNPMNIAPAELPIPQQHPGGYLKLLGVHQEQLYMTGPHQRVYSIDLKNEVLQFCMYVAQGNPNKALALVPHISLELSDWLASFLDAFGFGTMAISLSSVSVSMKANLCIKHDVISTTLVELFPSICDAPDAEDSSDILGGSLLQQCASALVRNQQIDACLAQFAPLMIRRRFNDALFIAIITKQKTLMSQVLSVKKEWSLAAFNDPSNEILNKWHHALVVDGTKHDISIRPADVANAWR</sequence>
<gene>
    <name evidence="1" type="ORF">THRCLA_11681</name>
</gene>
<name>A0A1V9Y716_9STRA</name>
<dbReference type="InterPro" id="IPR036322">
    <property type="entry name" value="WD40_repeat_dom_sf"/>
</dbReference>